<feature type="domain" description="Methyltransferase type 11" evidence="2">
    <location>
        <begin position="125"/>
        <end position="173"/>
    </location>
</feature>
<proteinExistence type="predicted"/>
<reference evidence="3" key="1">
    <citation type="submission" date="2013-07" db="EMBL/GenBank/DDBJ databases">
        <authorList>
            <consortium name="The Broad Institute Genome Sequencing Platform"/>
            <person name="Cuomo C."/>
            <person name="Litvintseva A."/>
            <person name="Chen Y."/>
            <person name="Heitman J."/>
            <person name="Sun S."/>
            <person name="Springer D."/>
            <person name="Dromer F."/>
            <person name="Young S.K."/>
            <person name="Zeng Q."/>
            <person name="Gargeya S."/>
            <person name="Fitzgerald M."/>
            <person name="Abouelleil A."/>
            <person name="Alvarado L."/>
            <person name="Berlin A.M."/>
            <person name="Chapman S.B."/>
            <person name="Dewar J."/>
            <person name="Goldberg J."/>
            <person name="Griggs A."/>
            <person name="Gujja S."/>
            <person name="Hansen M."/>
            <person name="Howarth C."/>
            <person name="Imamovic A."/>
            <person name="Larimer J."/>
            <person name="McCowan C."/>
            <person name="Murphy C."/>
            <person name="Pearson M."/>
            <person name="Priest M."/>
            <person name="Roberts A."/>
            <person name="Saif S."/>
            <person name="Shea T."/>
            <person name="Sykes S."/>
            <person name="Wortman J."/>
            <person name="Nusbaum C."/>
            <person name="Birren B."/>
        </authorList>
    </citation>
    <scope>NUCLEOTIDE SEQUENCE</scope>
    <source>
        <strain evidence="3">CBS 10117</strain>
    </source>
</reference>
<organism evidence="3 4">
    <name type="scientific">Kwoniella dejecticola CBS 10117</name>
    <dbReference type="NCBI Taxonomy" id="1296121"/>
    <lineage>
        <taxon>Eukaryota</taxon>
        <taxon>Fungi</taxon>
        <taxon>Dikarya</taxon>
        <taxon>Basidiomycota</taxon>
        <taxon>Agaricomycotina</taxon>
        <taxon>Tremellomycetes</taxon>
        <taxon>Tremellales</taxon>
        <taxon>Cryptococcaceae</taxon>
        <taxon>Kwoniella</taxon>
    </lineage>
</organism>
<evidence type="ECO:0000313" key="4">
    <source>
        <dbReference type="Proteomes" id="UP000078595"/>
    </source>
</evidence>
<feature type="region of interest" description="Disordered" evidence="1">
    <location>
        <begin position="1"/>
        <end position="27"/>
    </location>
</feature>
<dbReference type="InterPro" id="IPR013216">
    <property type="entry name" value="Methyltransf_11"/>
</dbReference>
<protein>
    <recommendedName>
        <fullName evidence="2">Methyltransferase type 11 domain-containing protein</fullName>
    </recommendedName>
</protein>
<name>A0AAJ8MJT2_9TREE</name>
<dbReference type="SUPFAM" id="SSF53335">
    <property type="entry name" value="S-adenosyl-L-methionine-dependent methyltransferases"/>
    <property type="match status" value="1"/>
</dbReference>
<dbReference type="Gene3D" id="3.40.50.150">
    <property type="entry name" value="Vaccinia Virus protein VP39"/>
    <property type="match status" value="1"/>
</dbReference>
<dbReference type="InterPro" id="IPR029063">
    <property type="entry name" value="SAM-dependent_MTases_sf"/>
</dbReference>
<gene>
    <name evidence="3" type="ORF">I303_106272</name>
</gene>
<dbReference type="Proteomes" id="UP000078595">
    <property type="component" value="Chromosome 7"/>
</dbReference>
<evidence type="ECO:0000259" key="2">
    <source>
        <dbReference type="Pfam" id="PF08241"/>
    </source>
</evidence>
<sequence>MGSTIDSSADSSETSNEERTHNSAAGSSRASFRWRDRTIWRIGVKGGWPVDIVEQECSTVRASIEKGYWTLVLYVPLIGYFMLNPPLTYRLPRAQAYMADSFPHVDVFGIDEMAKQPVMVPPNCETSLFKTIPFRATSFDLIHLRFLAHRLASYQDLVLRCLNLLAPGGLFLIFDNFTLPQDTDDWVPQGVQAFHDAFDRSSSTAGIARVGVEEVVHTLRSAVNAGSGGGERMGQEHKEIRLRKWCGEIKGDFIKVPIGHGDGRMSQLAKIHLINLKAWIESTRYMIVECGGYTDAEFEVLSEAYFREVETRELYTCYHSLWVRKGQ</sequence>
<evidence type="ECO:0000256" key="1">
    <source>
        <dbReference type="SAM" id="MobiDB-lite"/>
    </source>
</evidence>
<dbReference type="RefSeq" id="XP_065825415.1">
    <property type="nucleotide sequence ID" value="XM_065969343.1"/>
</dbReference>
<accession>A0AAJ8MJT2</accession>
<dbReference type="GeneID" id="28969990"/>
<reference evidence="3" key="2">
    <citation type="submission" date="2024-02" db="EMBL/GenBank/DDBJ databases">
        <title>Comparative genomics of Cryptococcus and Kwoniella reveals pathogenesis evolution and contrasting modes of karyotype evolution via chromosome fusion or intercentromeric recombination.</title>
        <authorList>
            <person name="Coelho M.A."/>
            <person name="David-Palma M."/>
            <person name="Shea T."/>
            <person name="Bowers K."/>
            <person name="McGinley-Smith S."/>
            <person name="Mohammad A.W."/>
            <person name="Gnirke A."/>
            <person name="Yurkov A.M."/>
            <person name="Nowrousian M."/>
            <person name="Sun S."/>
            <person name="Cuomo C.A."/>
            <person name="Heitman J."/>
        </authorList>
    </citation>
    <scope>NUCLEOTIDE SEQUENCE</scope>
    <source>
        <strain evidence="3">CBS 10117</strain>
    </source>
</reference>
<dbReference type="EMBL" id="CP144536">
    <property type="protein sequence ID" value="WWC63667.1"/>
    <property type="molecule type" value="Genomic_DNA"/>
</dbReference>
<evidence type="ECO:0000313" key="3">
    <source>
        <dbReference type="EMBL" id="WWC63667.1"/>
    </source>
</evidence>
<dbReference type="Pfam" id="PF08241">
    <property type="entry name" value="Methyltransf_11"/>
    <property type="match status" value="1"/>
</dbReference>
<dbReference type="KEGG" id="kdj:28969990"/>
<keyword evidence="4" id="KW-1185">Reference proteome</keyword>
<dbReference type="AlphaFoldDB" id="A0AAJ8MJT2"/>
<dbReference type="GO" id="GO:0008757">
    <property type="term" value="F:S-adenosylmethionine-dependent methyltransferase activity"/>
    <property type="evidence" value="ECO:0007669"/>
    <property type="project" value="InterPro"/>
</dbReference>
<feature type="compositionally biased region" description="Polar residues" evidence="1">
    <location>
        <begin position="1"/>
        <end position="14"/>
    </location>
</feature>